<feature type="compositionally biased region" description="Polar residues" evidence="2">
    <location>
        <begin position="8"/>
        <end position="24"/>
    </location>
</feature>
<dbReference type="PROSITE" id="PS00028">
    <property type="entry name" value="ZINC_FINGER_C2H2_1"/>
    <property type="match status" value="2"/>
</dbReference>
<evidence type="ECO:0000313" key="5">
    <source>
        <dbReference type="Proteomes" id="UP001175271"/>
    </source>
</evidence>
<dbReference type="InterPro" id="IPR013087">
    <property type="entry name" value="Znf_C2H2_type"/>
</dbReference>
<dbReference type="GO" id="GO:0008270">
    <property type="term" value="F:zinc ion binding"/>
    <property type="evidence" value="ECO:0007669"/>
    <property type="project" value="UniProtKB-KW"/>
</dbReference>
<proteinExistence type="predicted"/>
<feature type="compositionally biased region" description="Low complexity" evidence="2">
    <location>
        <begin position="40"/>
        <end position="66"/>
    </location>
</feature>
<comment type="caution">
    <text evidence="4">The sequence shown here is derived from an EMBL/GenBank/DDBJ whole genome shotgun (WGS) entry which is preliminary data.</text>
</comment>
<feature type="region of interest" description="Disordered" evidence="2">
    <location>
        <begin position="1"/>
        <end position="71"/>
    </location>
</feature>
<keyword evidence="1" id="KW-0479">Metal-binding</keyword>
<dbReference type="AlphaFoldDB" id="A0AA39H200"/>
<keyword evidence="1" id="KW-0862">Zinc</keyword>
<sequence>MSTEKNRNASSQAVQDVTKPTSDVSKVKQAAGSGALTRMDPSSPSDFSLDSGFDSPSSSFPSSPESWQPQTAPLCSTTQIEIISAALSVQPSSAEENTNFPENGPRPSTSLCASETLSQCSFETSSLITEGCKALDSQYYIQCEWKECQKALPSDNDLYDHVVSDHIAVLQSSNKKGEDESVSKKESEHEEDVRFECKWANCEMNITRGDDAKKFEWLREHFASRHVPHAQTFFCLYGDCKSRFSGKRALQDHLRLVHDRRNKPVKRTTEHSASSRLQLDATCMIWSPNLYAKPKERQNDFLDLKTMSWVYDQTVRHSDMNRPMFVASNGTPPQLGARYRKVRRMTNYLLEEDGPLSVGPEQAFDRLSSNI</sequence>
<dbReference type="Gene3D" id="3.30.160.60">
    <property type="entry name" value="Classic Zinc Finger"/>
    <property type="match status" value="1"/>
</dbReference>
<name>A0AA39H200_9BILA</name>
<evidence type="ECO:0000256" key="1">
    <source>
        <dbReference type="PROSITE-ProRule" id="PRU00042"/>
    </source>
</evidence>
<feature type="domain" description="C2H2-type" evidence="3">
    <location>
        <begin position="233"/>
        <end position="263"/>
    </location>
</feature>
<keyword evidence="5" id="KW-1185">Reference proteome</keyword>
<evidence type="ECO:0000256" key="2">
    <source>
        <dbReference type="SAM" id="MobiDB-lite"/>
    </source>
</evidence>
<protein>
    <recommendedName>
        <fullName evidence="3">C2H2-type domain-containing protein</fullName>
    </recommendedName>
</protein>
<keyword evidence="1" id="KW-0863">Zinc-finger</keyword>
<dbReference type="Proteomes" id="UP001175271">
    <property type="component" value="Unassembled WGS sequence"/>
</dbReference>
<dbReference type="SMART" id="SM00355">
    <property type="entry name" value="ZnF_C2H2"/>
    <property type="match status" value="3"/>
</dbReference>
<accession>A0AA39H200</accession>
<dbReference type="EMBL" id="JAUCMV010000005">
    <property type="protein sequence ID" value="KAK0396252.1"/>
    <property type="molecule type" value="Genomic_DNA"/>
</dbReference>
<dbReference type="PROSITE" id="PS50157">
    <property type="entry name" value="ZINC_FINGER_C2H2_2"/>
    <property type="match status" value="1"/>
</dbReference>
<organism evidence="4 5">
    <name type="scientific">Steinernema hermaphroditum</name>
    <dbReference type="NCBI Taxonomy" id="289476"/>
    <lineage>
        <taxon>Eukaryota</taxon>
        <taxon>Metazoa</taxon>
        <taxon>Ecdysozoa</taxon>
        <taxon>Nematoda</taxon>
        <taxon>Chromadorea</taxon>
        <taxon>Rhabditida</taxon>
        <taxon>Tylenchina</taxon>
        <taxon>Panagrolaimomorpha</taxon>
        <taxon>Strongyloidoidea</taxon>
        <taxon>Steinernematidae</taxon>
        <taxon>Steinernema</taxon>
    </lineage>
</organism>
<evidence type="ECO:0000313" key="4">
    <source>
        <dbReference type="EMBL" id="KAK0396252.1"/>
    </source>
</evidence>
<feature type="region of interest" description="Disordered" evidence="2">
    <location>
        <begin position="90"/>
        <end position="110"/>
    </location>
</feature>
<reference evidence="4" key="1">
    <citation type="submission" date="2023-06" db="EMBL/GenBank/DDBJ databases">
        <title>Genomic analysis of the entomopathogenic nematode Steinernema hermaphroditum.</title>
        <authorList>
            <person name="Schwarz E.M."/>
            <person name="Heppert J.K."/>
            <person name="Baniya A."/>
            <person name="Schwartz H.T."/>
            <person name="Tan C.-H."/>
            <person name="Antoshechkin I."/>
            <person name="Sternberg P.W."/>
            <person name="Goodrich-Blair H."/>
            <person name="Dillman A.R."/>
        </authorList>
    </citation>
    <scope>NUCLEOTIDE SEQUENCE</scope>
    <source>
        <strain evidence="4">PS9179</strain>
        <tissue evidence="4">Whole animal</tissue>
    </source>
</reference>
<gene>
    <name evidence="4" type="ORF">QR680_001639</name>
</gene>
<evidence type="ECO:0000259" key="3">
    <source>
        <dbReference type="PROSITE" id="PS50157"/>
    </source>
</evidence>